<dbReference type="GO" id="GO:0005764">
    <property type="term" value="C:lysosome"/>
    <property type="evidence" value="ECO:0000318"/>
    <property type="project" value="GO_Central"/>
</dbReference>
<comment type="function">
    <text evidence="9">Catalyzes the cleavage of thioester bonds from S-palmitoyl-CoA or S-palmitoyl-N-acetylcysteamine (unbranched structures) but does not have activity against palmitoylcysteine or palmitoylated proteins, branched structures or bulky head groups. Conversely, hydrolyzes both long and short chain fatty acyl-CoA substrate.</text>
</comment>
<evidence type="ECO:0000256" key="2">
    <source>
        <dbReference type="ARBA" id="ARBA00010758"/>
    </source>
</evidence>
<evidence type="ECO:0000313" key="10">
    <source>
        <dbReference type="EMBL" id="EDO31718.1"/>
    </source>
</evidence>
<evidence type="ECO:0000256" key="6">
    <source>
        <dbReference type="ARBA" id="ARBA00023228"/>
    </source>
</evidence>
<dbReference type="Gene3D" id="3.40.50.1820">
    <property type="entry name" value="alpha/beta hydrolase"/>
    <property type="match status" value="1"/>
</dbReference>
<dbReference type="GO" id="GO:0005576">
    <property type="term" value="C:extracellular region"/>
    <property type="evidence" value="ECO:0000318"/>
    <property type="project" value="GO_Central"/>
</dbReference>
<protein>
    <recommendedName>
        <fullName evidence="7">palmitoyl-CoA hydrolase</fullName>
        <ecNumber evidence="7">3.1.2.2</ecNumber>
    </recommendedName>
</protein>
<comment type="subcellular location">
    <subcellularLocation>
        <location evidence="1">Lysosome</location>
    </subcellularLocation>
</comment>
<dbReference type="InterPro" id="IPR029058">
    <property type="entry name" value="AB_hydrolase_fold"/>
</dbReference>
<dbReference type="GO" id="GO:0016790">
    <property type="term" value="F:thiolester hydrolase activity"/>
    <property type="evidence" value="ECO:0007669"/>
    <property type="project" value="UniProtKB-ARBA"/>
</dbReference>
<dbReference type="eggNOG" id="KOG2541">
    <property type="taxonomic scope" value="Eukaryota"/>
</dbReference>
<evidence type="ECO:0000256" key="9">
    <source>
        <dbReference type="ARBA" id="ARBA00093353"/>
    </source>
</evidence>
<name>A7SX63_NEMVE</name>
<dbReference type="EC" id="3.1.2.2" evidence="7"/>
<keyword evidence="3" id="KW-0732">Signal</keyword>
<evidence type="ECO:0000256" key="5">
    <source>
        <dbReference type="ARBA" id="ARBA00023180"/>
    </source>
</evidence>
<dbReference type="HOGENOM" id="CLU_050129_1_0_1"/>
<dbReference type="STRING" id="45351.A7SX63"/>
<reference evidence="10 11" key="1">
    <citation type="journal article" date="2007" name="Science">
        <title>Sea anemone genome reveals ancestral eumetazoan gene repertoire and genomic organization.</title>
        <authorList>
            <person name="Putnam N.H."/>
            <person name="Srivastava M."/>
            <person name="Hellsten U."/>
            <person name="Dirks B."/>
            <person name="Chapman J."/>
            <person name="Salamov A."/>
            <person name="Terry A."/>
            <person name="Shapiro H."/>
            <person name="Lindquist E."/>
            <person name="Kapitonov V.V."/>
            <person name="Jurka J."/>
            <person name="Genikhovich G."/>
            <person name="Grigoriev I.V."/>
            <person name="Lucas S.M."/>
            <person name="Steele R.E."/>
            <person name="Finnerty J.R."/>
            <person name="Technau U."/>
            <person name="Martindale M.Q."/>
            <person name="Rokhsar D.S."/>
        </authorList>
    </citation>
    <scope>NUCLEOTIDE SEQUENCE [LARGE SCALE GENOMIC DNA]</scope>
    <source>
        <strain evidence="11">CH2 X CH6</strain>
    </source>
</reference>
<dbReference type="OrthoDB" id="155976at2759"/>
<evidence type="ECO:0000256" key="3">
    <source>
        <dbReference type="ARBA" id="ARBA00022729"/>
    </source>
</evidence>
<dbReference type="Pfam" id="PF02089">
    <property type="entry name" value="Palm_thioest"/>
    <property type="match status" value="1"/>
</dbReference>
<dbReference type="KEGG" id="nve:5502636"/>
<evidence type="ECO:0000256" key="1">
    <source>
        <dbReference type="ARBA" id="ARBA00004371"/>
    </source>
</evidence>
<proteinExistence type="inferred from homology"/>
<dbReference type="EMBL" id="DS469879">
    <property type="protein sequence ID" value="EDO31718.1"/>
    <property type="molecule type" value="Genomic_DNA"/>
</dbReference>
<dbReference type="SUPFAM" id="SSF53474">
    <property type="entry name" value="alpha/beta-Hydrolases"/>
    <property type="match status" value="1"/>
</dbReference>
<feature type="non-terminal residue" evidence="10">
    <location>
        <position position="273"/>
    </location>
</feature>
<keyword evidence="4" id="KW-0378">Hydrolase</keyword>
<dbReference type="GO" id="GO:0098599">
    <property type="term" value="F:palmitoyl hydrolase activity"/>
    <property type="evidence" value="ECO:0000318"/>
    <property type="project" value="GO_Central"/>
</dbReference>
<dbReference type="InParanoid" id="A7SX63"/>
<dbReference type="PANTHER" id="PTHR11247">
    <property type="entry name" value="PALMITOYL-PROTEIN THIOESTERASE/DOLICHYLDIPHOSPHATASE 1"/>
    <property type="match status" value="1"/>
</dbReference>
<evidence type="ECO:0000313" key="11">
    <source>
        <dbReference type="Proteomes" id="UP000001593"/>
    </source>
</evidence>
<dbReference type="PANTHER" id="PTHR11247:SF27">
    <property type="entry name" value="LYSOSOMAL THIOESTERASE PPT2"/>
    <property type="match status" value="1"/>
</dbReference>
<sequence length="273" mass="31392">YKPVIVLHGILDKASDMKDLAGFIRSAHPGTNITIVDMFSELKSFEPLWRQVRGISPKLRPIMEQAKDGVHMIGFSQGGITLRGIIETMPDHNVDTFIALSSPLMGQYGDTSYLNPFIPYKLRKDAYEFFYSRIAQDTLAIANYWNDPYHQKLNMEYNIFLPFINNNQSSAWINETAYKQQKANFLKLKNLVLIGGPDDGVITPWQSSHFGFYDQDLNVLDMTQQMVYLDDTFGLQTLDKRKAVHMYTFPGIEHVKWHGSEQVFDKAIKPWLT</sequence>
<comment type="catalytic activity">
    <reaction evidence="8">
        <text>S-hexadecanoyl-N-acetylcysteamine + H2O = N-acetylcysteamine + hexadecanoate + H(+)</text>
        <dbReference type="Rhea" id="RHEA:84099"/>
        <dbReference type="ChEBI" id="CHEBI:7896"/>
        <dbReference type="ChEBI" id="CHEBI:15377"/>
        <dbReference type="ChEBI" id="CHEBI:15378"/>
        <dbReference type="ChEBI" id="CHEBI:74410"/>
        <dbReference type="ChEBI" id="CHEBI:233601"/>
    </reaction>
</comment>
<dbReference type="Proteomes" id="UP000001593">
    <property type="component" value="Unassembled WGS sequence"/>
</dbReference>
<dbReference type="OMA" id="AWHTRRD"/>
<comment type="similarity">
    <text evidence="2">Belongs to the palmitoyl-protein thioesterase family.</text>
</comment>
<gene>
    <name evidence="10" type="ORF">NEMVEDRAFT_v1g136346</name>
</gene>
<dbReference type="PhylomeDB" id="A7SX63"/>
<keyword evidence="6" id="KW-0458">Lysosome</keyword>
<keyword evidence="5" id="KW-0325">Glycoprotein</keyword>
<dbReference type="AlphaFoldDB" id="A7SX63"/>
<evidence type="ECO:0000256" key="4">
    <source>
        <dbReference type="ARBA" id="ARBA00022801"/>
    </source>
</evidence>
<keyword evidence="11" id="KW-1185">Reference proteome</keyword>
<dbReference type="FunFam" id="3.40.50.1820:FF:000037">
    <property type="entry name" value="Lysosomal thioesterase PPT2 homolog"/>
    <property type="match status" value="1"/>
</dbReference>
<organism evidence="10 11">
    <name type="scientific">Nematostella vectensis</name>
    <name type="common">Starlet sea anemone</name>
    <dbReference type="NCBI Taxonomy" id="45351"/>
    <lineage>
        <taxon>Eukaryota</taxon>
        <taxon>Metazoa</taxon>
        <taxon>Cnidaria</taxon>
        <taxon>Anthozoa</taxon>
        <taxon>Hexacorallia</taxon>
        <taxon>Actiniaria</taxon>
        <taxon>Edwardsiidae</taxon>
        <taxon>Nematostella</taxon>
    </lineage>
</organism>
<evidence type="ECO:0000256" key="8">
    <source>
        <dbReference type="ARBA" id="ARBA00093223"/>
    </source>
</evidence>
<evidence type="ECO:0000256" key="7">
    <source>
        <dbReference type="ARBA" id="ARBA00038848"/>
    </source>
</evidence>
<accession>A7SX63</accession>